<dbReference type="AlphaFoldDB" id="A0A438D8L2"/>
<proteinExistence type="predicted"/>
<sequence length="155" mass="17933">MQKKDCSAIITLRNGKEYEGPKLSIIEDIPTKDEPTVEKNARNEKEYEKYEEVIVSKDKRSVSNHFLFPSALQKHKVGDKTLEILEVLKQVKINISFLDMIKQVFAYAKFLKDLWNMKRIIKLSKKAFLIEQVSAIIENKAMVKYKNPGCPTISI</sequence>
<dbReference type="Proteomes" id="UP000288805">
    <property type="component" value="Unassembled WGS sequence"/>
</dbReference>
<evidence type="ECO:0000313" key="1">
    <source>
        <dbReference type="EMBL" id="RVW31779.1"/>
    </source>
</evidence>
<evidence type="ECO:0000313" key="2">
    <source>
        <dbReference type="Proteomes" id="UP000288805"/>
    </source>
</evidence>
<comment type="caution">
    <text evidence="1">The sequence shown here is derived from an EMBL/GenBank/DDBJ whole genome shotgun (WGS) entry which is preliminary data.</text>
</comment>
<accession>A0A438D8L2</accession>
<name>A0A438D8L2_VITVI</name>
<protein>
    <submittedName>
        <fullName evidence="1">Uncharacterized protein</fullName>
    </submittedName>
</protein>
<reference evidence="1 2" key="1">
    <citation type="journal article" date="2018" name="PLoS Genet.">
        <title>Population sequencing reveals clonal diversity and ancestral inbreeding in the grapevine cultivar Chardonnay.</title>
        <authorList>
            <person name="Roach M.J."/>
            <person name="Johnson D.L."/>
            <person name="Bohlmann J."/>
            <person name="van Vuuren H.J."/>
            <person name="Jones S.J."/>
            <person name="Pretorius I.S."/>
            <person name="Schmidt S.A."/>
            <person name="Borneman A.R."/>
        </authorList>
    </citation>
    <scope>NUCLEOTIDE SEQUENCE [LARGE SCALE GENOMIC DNA]</scope>
    <source>
        <strain evidence="2">cv. Chardonnay</strain>
        <tissue evidence="1">Leaf</tissue>
    </source>
</reference>
<organism evidence="1 2">
    <name type="scientific">Vitis vinifera</name>
    <name type="common">Grape</name>
    <dbReference type="NCBI Taxonomy" id="29760"/>
    <lineage>
        <taxon>Eukaryota</taxon>
        <taxon>Viridiplantae</taxon>
        <taxon>Streptophyta</taxon>
        <taxon>Embryophyta</taxon>
        <taxon>Tracheophyta</taxon>
        <taxon>Spermatophyta</taxon>
        <taxon>Magnoliopsida</taxon>
        <taxon>eudicotyledons</taxon>
        <taxon>Gunneridae</taxon>
        <taxon>Pentapetalae</taxon>
        <taxon>rosids</taxon>
        <taxon>Vitales</taxon>
        <taxon>Vitaceae</taxon>
        <taxon>Viteae</taxon>
        <taxon>Vitis</taxon>
    </lineage>
</organism>
<dbReference type="EMBL" id="QGNW01001741">
    <property type="protein sequence ID" value="RVW31779.1"/>
    <property type="molecule type" value="Genomic_DNA"/>
</dbReference>
<gene>
    <name evidence="1" type="ORF">CK203_102010</name>
</gene>